<keyword evidence="21" id="KW-1185">Reference proteome</keyword>
<evidence type="ECO:0000256" key="5">
    <source>
        <dbReference type="ARBA" id="ARBA00022490"/>
    </source>
</evidence>
<dbReference type="EC" id="3.1.26.3" evidence="15"/>
<dbReference type="EMBL" id="QZWB01000004">
    <property type="protein sequence ID" value="RJT48099.1"/>
    <property type="molecule type" value="Genomic_DNA"/>
</dbReference>
<dbReference type="GO" id="GO:0042802">
    <property type="term" value="F:identical protein binding"/>
    <property type="evidence" value="ECO:0007669"/>
    <property type="project" value="UniProtKB-ARBA"/>
</dbReference>
<feature type="active site" evidence="15">
    <location>
        <position position="118"/>
    </location>
</feature>
<evidence type="ECO:0000313" key="22">
    <source>
        <dbReference type="Proteomes" id="UP000270757"/>
    </source>
</evidence>
<accession>A0A3A5LGX0</accession>
<dbReference type="InterPro" id="IPR000999">
    <property type="entry name" value="RNase_III_dom"/>
</dbReference>
<evidence type="ECO:0000313" key="21">
    <source>
        <dbReference type="Proteomes" id="UP000251035"/>
    </source>
</evidence>
<dbReference type="HAMAP" id="MF_00104">
    <property type="entry name" value="RNase_III"/>
    <property type="match status" value="1"/>
</dbReference>
<dbReference type="AlphaFoldDB" id="A0A3A5LGX0"/>
<keyword evidence="9 15" id="KW-0540">Nuclease</keyword>
<dbReference type="FunFam" id="3.30.160.20:FF:000003">
    <property type="entry name" value="Ribonuclease 3"/>
    <property type="match status" value="1"/>
</dbReference>
<keyword evidence="7 15" id="KW-0507">mRNA processing</keyword>
<gene>
    <name evidence="15" type="primary">rnc</name>
    <name evidence="19" type="ORF">D6J04_04875</name>
    <name evidence="18" type="ORF">DB745_03680</name>
    <name evidence="20" type="ORF">DIZ81_05280</name>
</gene>
<proteinExistence type="inferred from homology"/>
<sequence length="228" mass="25795">MLVKSDLQRLCRRLGYEFKGIHHLKRALTHCSMGSENNERYEFLGDSILSFIIADALFQLFPDCSEGKLSRLRAFLVKGEMLAEIAMELELGDYLYLGQGELKSGGFRRASTLADALEALIAAVYLDGGIDASRQMIHHLFKSRLQDESLHDNLKDAKTLLQEYLQAQKMPLPEYLLEKTEGEEHDQVFYITCKVQGVMAMTQGVGASRRKAEQIAARLLLQQLKNKP</sequence>
<evidence type="ECO:0000256" key="6">
    <source>
        <dbReference type="ARBA" id="ARBA00022552"/>
    </source>
</evidence>
<dbReference type="SUPFAM" id="SSF69065">
    <property type="entry name" value="RNase III domain-like"/>
    <property type="match status" value="1"/>
</dbReference>
<feature type="binding site" evidence="15">
    <location>
        <position position="42"/>
    </location>
    <ligand>
        <name>Mg(2+)</name>
        <dbReference type="ChEBI" id="CHEBI:18420"/>
    </ligand>
</feature>
<dbReference type="OrthoDB" id="9805026at2"/>
<reference evidence="19 22" key="3">
    <citation type="submission" date="2018-09" db="EMBL/GenBank/DDBJ databases">
        <title>Draft genome sequences of Legionella taurinensis isolated from water samples.</title>
        <authorList>
            <person name="Chakeri A."/>
            <person name="Allerberger F."/>
            <person name="Kundi M."/>
            <person name="Ruppitsch W."/>
            <person name="Schmid D."/>
        </authorList>
    </citation>
    <scope>NUCLEOTIDE SEQUENCE [LARGE SCALE GENOMIC DNA]</scope>
    <source>
        <strain evidence="19 22">4570-18-6</strain>
    </source>
</reference>
<name>A0A3A5LGX0_9GAMM</name>
<dbReference type="GO" id="GO:0003725">
    <property type="term" value="F:double-stranded RNA binding"/>
    <property type="evidence" value="ECO:0007669"/>
    <property type="project" value="TreeGrafter"/>
</dbReference>
<dbReference type="Proteomes" id="UP000251035">
    <property type="component" value="Unassembled WGS sequence"/>
</dbReference>
<feature type="active site" evidence="15">
    <location>
        <position position="46"/>
    </location>
</feature>
<evidence type="ECO:0000256" key="2">
    <source>
        <dbReference type="ARBA" id="ARBA00004496"/>
    </source>
</evidence>
<evidence type="ECO:0000256" key="9">
    <source>
        <dbReference type="ARBA" id="ARBA00022722"/>
    </source>
</evidence>
<dbReference type="EMBL" id="QFGG01000004">
    <property type="protein sequence ID" value="TID44059.1"/>
    <property type="molecule type" value="Genomic_DNA"/>
</dbReference>
<comment type="function">
    <text evidence="15">Digests double-stranded RNA. Involved in the processing of primary rRNA transcript to yield the immediate precursors to the large and small rRNAs (23S and 16S). Processes some mRNAs, and tRNAs when they are encoded in the rRNA operon. Processes pre-crRNA and tracrRNA of type II CRISPR loci if present in the organism.</text>
</comment>
<comment type="caution">
    <text evidence="19">The sequence shown here is derived from an EMBL/GenBank/DDBJ whole genome shotgun (WGS) entry which is preliminary data.</text>
</comment>
<evidence type="ECO:0000256" key="8">
    <source>
        <dbReference type="ARBA" id="ARBA00022694"/>
    </source>
</evidence>
<comment type="similarity">
    <text evidence="3">Belongs to the ribonuclease III family.</text>
</comment>
<dbReference type="Gene3D" id="3.30.160.20">
    <property type="match status" value="1"/>
</dbReference>
<dbReference type="SUPFAM" id="SSF54768">
    <property type="entry name" value="dsRNA-binding domain-like"/>
    <property type="match status" value="1"/>
</dbReference>
<keyword evidence="8 15" id="KW-0819">tRNA processing</keyword>
<dbReference type="PANTHER" id="PTHR11207:SF0">
    <property type="entry name" value="RIBONUCLEASE 3"/>
    <property type="match status" value="1"/>
</dbReference>
<evidence type="ECO:0000313" key="18">
    <source>
        <dbReference type="EMBL" id="PUT48770.1"/>
    </source>
</evidence>
<dbReference type="SMART" id="SM00535">
    <property type="entry name" value="RIBOc"/>
    <property type="match status" value="1"/>
</dbReference>
<feature type="domain" description="RNase III" evidence="17">
    <location>
        <begin position="7"/>
        <end position="129"/>
    </location>
</feature>
<dbReference type="FunFam" id="1.10.1520.10:FF:000001">
    <property type="entry name" value="Ribonuclease 3"/>
    <property type="match status" value="1"/>
</dbReference>
<dbReference type="InterPro" id="IPR011907">
    <property type="entry name" value="RNase_III"/>
</dbReference>
<evidence type="ECO:0000259" key="16">
    <source>
        <dbReference type="PROSITE" id="PS50137"/>
    </source>
</evidence>
<comment type="catalytic activity">
    <reaction evidence="1 15">
        <text>Endonucleolytic cleavage to 5'-phosphomonoester.</text>
        <dbReference type="EC" id="3.1.26.3"/>
    </reaction>
</comment>
<organism evidence="19 22">
    <name type="scientific">Legionella taurinensis</name>
    <dbReference type="NCBI Taxonomy" id="70611"/>
    <lineage>
        <taxon>Bacteria</taxon>
        <taxon>Pseudomonadati</taxon>
        <taxon>Pseudomonadota</taxon>
        <taxon>Gammaproteobacteria</taxon>
        <taxon>Legionellales</taxon>
        <taxon>Legionellaceae</taxon>
        <taxon>Legionella</taxon>
    </lineage>
</organism>
<reference evidence="18 21" key="1">
    <citation type="submission" date="2018-04" db="EMBL/GenBank/DDBJ databases">
        <title>Whole genome sequence comparison of clinical and drinking water Legionella pneumophila isolates associated with the Flint Water Crisis.</title>
        <authorList>
            <person name="Garner E."/>
            <person name="Brown C."/>
            <person name="Schwake O."/>
            <person name="Coil D."/>
            <person name="Jospin G."/>
            <person name="Eisen J."/>
            <person name="Edwards M."/>
            <person name="Pruden A."/>
        </authorList>
    </citation>
    <scope>NUCLEOTIDE SEQUENCE [LARGE SCALE GENOMIC DNA]</scope>
    <source>
        <strain evidence="18 21">Genessee03</strain>
    </source>
</reference>
<evidence type="ECO:0000256" key="13">
    <source>
        <dbReference type="ARBA" id="ARBA00022842"/>
    </source>
</evidence>
<evidence type="ECO:0000256" key="12">
    <source>
        <dbReference type="ARBA" id="ARBA00022801"/>
    </source>
</evidence>
<reference evidence="20 23" key="2">
    <citation type="submission" date="2018-04" db="EMBL/GenBank/DDBJ databases">
        <title>Whole genome sequence comparison of clinical and drinking water Legionella pneumophila isolates.</title>
        <authorList>
            <person name="Garner E."/>
        </authorList>
    </citation>
    <scope>NUCLEOTIDE SEQUENCE [LARGE SCALE GENOMIC DNA]</scope>
    <source>
        <strain evidence="20 23">WH02</strain>
    </source>
</reference>
<keyword evidence="10 15" id="KW-0479">Metal-binding</keyword>
<feature type="domain" description="DRBM" evidence="16">
    <location>
        <begin position="156"/>
        <end position="226"/>
    </location>
</feature>
<comment type="subunit">
    <text evidence="4 15">Homodimer.</text>
</comment>
<dbReference type="GO" id="GO:0046872">
    <property type="term" value="F:metal ion binding"/>
    <property type="evidence" value="ECO:0007669"/>
    <property type="project" value="UniProtKB-KW"/>
</dbReference>
<dbReference type="SMART" id="SM00358">
    <property type="entry name" value="DSRM"/>
    <property type="match status" value="1"/>
</dbReference>
<dbReference type="EMBL" id="QCXM01000003">
    <property type="protein sequence ID" value="PUT48770.1"/>
    <property type="molecule type" value="Genomic_DNA"/>
</dbReference>
<dbReference type="Gene3D" id="1.10.1520.10">
    <property type="entry name" value="Ribonuclease III domain"/>
    <property type="match status" value="1"/>
</dbReference>
<dbReference type="Proteomes" id="UP000306421">
    <property type="component" value="Unassembled WGS sequence"/>
</dbReference>
<dbReference type="GO" id="GO:0004525">
    <property type="term" value="F:ribonuclease III activity"/>
    <property type="evidence" value="ECO:0007669"/>
    <property type="project" value="UniProtKB-UniRule"/>
</dbReference>
<feature type="binding site" evidence="15">
    <location>
        <position position="115"/>
    </location>
    <ligand>
        <name>Mg(2+)</name>
        <dbReference type="ChEBI" id="CHEBI:18420"/>
    </ligand>
</feature>
<evidence type="ECO:0000256" key="14">
    <source>
        <dbReference type="ARBA" id="ARBA00022884"/>
    </source>
</evidence>
<comment type="subcellular location">
    <subcellularLocation>
        <location evidence="2 15">Cytoplasm</location>
    </subcellularLocation>
</comment>
<evidence type="ECO:0000313" key="19">
    <source>
        <dbReference type="EMBL" id="RJT48099.1"/>
    </source>
</evidence>
<dbReference type="CDD" id="cd00593">
    <property type="entry name" value="RIBOc"/>
    <property type="match status" value="1"/>
</dbReference>
<keyword evidence="5 15" id="KW-0963">Cytoplasm</keyword>
<keyword evidence="12 15" id="KW-0378">Hydrolase</keyword>
<dbReference type="Pfam" id="PF00035">
    <property type="entry name" value="dsrm"/>
    <property type="match status" value="1"/>
</dbReference>
<keyword evidence="14 15" id="KW-0694">RNA-binding</keyword>
<dbReference type="NCBIfam" id="TIGR02191">
    <property type="entry name" value="RNaseIII"/>
    <property type="match status" value="1"/>
</dbReference>
<feature type="binding site" evidence="15">
    <location>
        <position position="118"/>
    </location>
    <ligand>
        <name>Mg(2+)</name>
        <dbReference type="ChEBI" id="CHEBI:18420"/>
    </ligand>
</feature>
<evidence type="ECO:0000256" key="15">
    <source>
        <dbReference type="HAMAP-Rule" id="MF_00104"/>
    </source>
</evidence>
<keyword evidence="13 15" id="KW-0460">Magnesium</keyword>
<dbReference type="RefSeq" id="WP_108292473.1">
    <property type="nucleotide sequence ID" value="NZ_CAAAIR010000005.1"/>
</dbReference>
<dbReference type="InterPro" id="IPR036389">
    <property type="entry name" value="RNase_III_sf"/>
</dbReference>
<evidence type="ECO:0000313" key="23">
    <source>
        <dbReference type="Proteomes" id="UP000306421"/>
    </source>
</evidence>
<evidence type="ECO:0000256" key="10">
    <source>
        <dbReference type="ARBA" id="ARBA00022723"/>
    </source>
</evidence>
<dbReference type="GO" id="GO:0006364">
    <property type="term" value="P:rRNA processing"/>
    <property type="evidence" value="ECO:0007669"/>
    <property type="project" value="UniProtKB-UniRule"/>
</dbReference>
<keyword evidence="6 15" id="KW-0698">rRNA processing</keyword>
<dbReference type="Proteomes" id="UP000270757">
    <property type="component" value="Unassembled WGS sequence"/>
</dbReference>
<dbReference type="GO" id="GO:0006397">
    <property type="term" value="P:mRNA processing"/>
    <property type="evidence" value="ECO:0007669"/>
    <property type="project" value="UniProtKB-UniRule"/>
</dbReference>
<evidence type="ECO:0000313" key="20">
    <source>
        <dbReference type="EMBL" id="TID44059.1"/>
    </source>
</evidence>
<evidence type="ECO:0000256" key="11">
    <source>
        <dbReference type="ARBA" id="ARBA00022759"/>
    </source>
</evidence>
<dbReference type="Pfam" id="PF14622">
    <property type="entry name" value="Ribonucleas_3_3"/>
    <property type="match status" value="1"/>
</dbReference>
<dbReference type="InterPro" id="IPR014720">
    <property type="entry name" value="dsRBD_dom"/>
</dbReference>
<dbReference type="PROSITE" id="PS50142">
    <property type="entry name" value="RNASE_3_2"/>
    <property type="match status" value="1"/>
</dbReference>
<dbReference type="CDD" id="cd10845">
    <property type="entry name" value="DSRM_RNAse_III_family"/>
    <property type="match status" value="1"/>
</dbReference>
<comment type="cofactor">
    <cofactor evidence="15">
        <name>Mg(2+)</name>
        <dbReference type="ChEBI" id="CHEBI:18420"/>
    </cofactor>
</comment>
<dbReference type="GO" id="GO:0008033">
    <property type="term" value="P:tRNA processing"/>
    <property type="evidence" value="ECO:0007669"/>
    <property type="project" value="UniProtKB-KW"/>
</dbReference>
<keyword evidence="11 15" id="KW-0255">Endonuclease</keyword>
<dbReference type="GO" id="GO:0010468">
    <property type="term" value="P:regulation of gene expression"/>
    <property type="evidence" value="ECO:0007669"/>
    <property type="project" value="TreeGrafter"/>
</dbReference>
<keyword evidence="15" id="KW-0699">rRNA-binding</keyword>
<evidence type="ECO:0000256" key="4">
    <source>
        <dbReference type="ARBA" id="ARBA00011738"/>
    </source>
</evidence>
<dbReference type="PANTHER" id="PTHR11207">
    <property type="entry name" value="RIBONUCLEASE III"/>
    <property type="match status" value="1"/>
</dbReference>
<dbReference type="GO" id="GO:0005737">
    <property type="term" value="C:cytoplasm"/>
    <property type="evidence" value="ECO:0007669"/>
    <property type="project" value="UniProtKB-SubCell"/>
</dbReference>
<evidence type="ECO:0000256" key="3">
    <source>
        <dbReference type="ARBA" id="ARBA00010183"/>
    </source>
</evidence>
<evidence type="ECO:0000256" key="1">
    <source>
        <dbReference type="ARBA" id="ARBA00000109"/>
    </source>
</evidence>
<dbReference type="GeneID" id="48946891"/>
<dbReference type="PROSITE" id="PS50137">
    <property type="entry name" value="DS_RBD"/>
    <property type="match status" value="1"/>
</dbReference>
<dbReference type="GO" id="GO:0019843">
    <property type="term" value="F:rRNA binding"/>
    <property type="evidence" value="ECO:0007669"/>
    <property type="project" value="UniProtKB-KW"/>
</dbReference>
<evidence type="ECO:0000259" key="17">
    <source>
        <dbReference type="PROSITE" id="PS50142"/>
    </source>
</evidence>
<protein>
    <recommendedName>
        <fullName evidence="15">Ribonuclease 3</fullName>
        <ecNumber evidence="15">3.1.26.3</ecNumber>
    </recommendedName>
    <alternativeName>
        <fullName evidence="15">Ribonuclease III</fullName>
        <shortName evidence="15">RNase III</shortName>
    </alternativeName>
</protein>
<evidence type="ECO:0000256" key="7">
    <source>
        <dbReference type="ARBA" id="ARBA00022664"/>
    </source>
</evidence>